<organism evidence="2 3">
    <name type="scientific">Trichonephila clavata</name>
    <name type="common">Joro spider</name>
    <name type="synonym">Nephila clavata</name>
    <dbReference type="NCBI Taxonomy" id="2740835"/>
    <lineage>
        <taxon>Eukaryota</taxon>
        <taxon>Metazoa</taxon>
        <taxon>Ecdysozoa</taxon>
        <taxon>Arthropoda</taxon>
        <taxon>Chelicerata</taxon>
        <taxon>Arachnida</taxon>
        <taxon>Araneae</taxon>
        <taxon>Araneomorphae</taxon>
        <taxon>Entelegynae</taxon>
        <taxon>Araneoidea</taxon>
        <taxon>Nephilidae</taxon>
        <taxon>Trichonephila</taxon>
    </lineage>
</organism>
<feature type="region of interest" description="Disordered" evidence="1">
    <location>
        <begin position="40"/>
        <end position="62"/>
    </location>
</feature>
<feature type="compositionally biased region" description="Polar residues" evidence="1">
    <location>
        <begin position="40"/>
        <end position="50"/>
    </location>
</feature>
<dbReference type="AlphaFoldDB" id="A0A8X6EZA2"/>
<reference evidence="2" key="1">
    <citation type="submission" date="2020-07" db="EMBL/GenBank/DDBJ databases">
        <title>Multicomponent nature underlies the extraordinary mechanical properties of spider dragline silk.</title>
        <authorList>
            <person name="Kono N."/>
            <person name="Nakamura H."/>
            <person name="Mori M."/>
            <person name="Yoshida Y."/>
            <person name="Ohtoshi R."/>
            <person name="Malay A.D."/>
            <person name="Moran D.A.P."/>
            <person name="Tomita M."/>
            <person name="Numata K."/>
            <person name="Arakawa K."/>
        </authorList>
    </citation>
    <scope>NUCLEOTIDE SEQUENCE</scope>
</reference>
<dbReference type="EMBL" id="BMAO01020189">
    <property type="protein sequence ID" value="GFQ65527.1"/>
    <property type="molecule type" value="Genomic_DNA"/>
</dbReference>
<name>A0A8X6EZA2_TRICU</name>
<evidence type="ECO:0000313" key="3">
    <source>
        <dbReference type="Proteomes" id="UP000887116"/>
    </source>
</evidence>
<accession>A0A8X6EZA2</accession>
<dbReference type="Proteomes" id="UP000887116">
    <property type="component" value="Unassembled WGS sequence"/>
</dbReference>
<protein>
    <submittedName>
        <fullName evidence="2">Uncharacterized protein</fullName>
    </submittedName>
</protein>
<evidence type="ECO:0000313" key="2">
    <source>
        <dbReference type="EMBL" id="GFQ65527.1"/>
    </source>
</evidence>
<sequence>MLASSHSSLSKAWNKYHRIRGSQDTSIPRFLKLSPPSLISPTEQTSQSFPQEMHPPPGCNPVPSTISTSMFPVTGKGKSLLYVYCLAVIAP</sequence>
<proteinExistence type="predicted"/>
<comment type="caution">
    <text evidence="2">The sequence shown here is derived from an EMBL/GenBank/DDBJ whole genome shotgun (WGS) entry which is preliminary data.</text>
</comment>
<keyword evidence="3" id="KW-1185">Reference proteome</keyword>
<gene>
    <name evidence="2" type="ORF">TNCT_164511</name>
</gene>
<evidence type="ECO:0000256" key="1">
    <source>
        <dbReference type="SAM" id="MobiDB-lite"/>
    </source>
</evidence>